<evidence type="ECO:0000313" key="1">
    <source>
        <dbReference type="EMBL" id="GIF82098.1"/>
    </source>
</evidence>
<sequence length="150" mass="16428">MVTPSLQVKWCDEAITHDGEDVLAGVALALPSRAELRCEALEAGIAPSLLRLASDGDAEGSLHKGELVTVTLGQTVREGTGGIFVPDYLIPDPQSHQCANIRGSQHPEIIASRFIRPLEHARTACWVIRAELLPMQLMRTFGDNWNRPHE</sequence>
<gene>
    <name evidence="1" type="ORF">Cba03nite_34470</name>
</gene>
<dbReference type="Proteomes" id="UP000601223">
    <property type="component" value="Unassembled WGS sequence"/>
</dbReference>
<dbReference type="AlphaFoldDB" id="A0A8J3JNR8"/>
<name>A0A8J3JNR8_9ACTN</name>
<accession>A0A8J3JNR8</accession>
<comment type="caution">
    <text evidence="1">The sequence shown here is derived from an EMBL/GenBank/DDBJ whole genome shotgun (WGS) entry which is preliminary data.</text>
</comment>
<organism evidence="1 2">
    <name type="scientific">Catellatospora bangladeshensis</name>
    <dbReference type="NCBI Taxonomy" id="310355"/>
    <lineage>
        <taxon>Bacteria</taxon>
        <taxon>Bacillati</taxon>
        <taxon>Actinomycetota</taxon>
        <taxon>Actinomycetes</taxon>
        <taxon>Micromonosporales</taxon>
        <taxon>Micromonosporaceae</taxon>
        <taxon>Catellatospora</taxon>
    </lineage>
</organism>
<dbReference type="EMBL" id="BONF01000018">
    <property type="protein sequence ID" value="GIF82098.1"/>
    <property type="molecule type" value="Genomic_DNA"/>
</dbReference>
<protein>
    <submittedName>
        <fullName evidence="1">Uncharacterized protein</fullName>
    </submittedName>
</protein>
<reference evidence="1 2" key="1">
    <citation type="submission" date="2021-01" db="EMBL/GenBank/DDBJ databases">
        <title>Whole genome shotgun sequence of Catellatospora bangladeshensis NBRC 107357.</title>
        <authorList>
            <person name="Komaki H."/>
            <person name="Tamura T."/>
        </authorList>
    </citation>
    <scope>NUCLEOTIDE SEQUENCE [LARGE SCALE GENOMIC DNA]</scope>
    <source>
        <strain evidence="1 2">NBRC 107357</strain>
    </source>
</reference>
<evidence type="ECO:0000313" key="2">
    <source>
        <dbReference type="Proteomes" id="UP000601223"/>
    </source>
</evidence>
<keyword evidence="2" id="KW-1185">Reference proteome</keyword>
<proteinExistence type="predicted"/>